<dbReference type="EMBL" id="JACMSC010000016">
    <property type="protein sequence ID" value="KAG6481548.1"/>
    <property type="molecule type" value="Genomic_DNA"/>
</dbReference>
<dbReference type="OrthoDB" id="785439at2759"/>
<protein>
    <submittedName>
        <fullName evidence="3">Uncharacterized protein</fullName>
    </submittedName>
</protein>
<feature type="compositionally biased region" description="Basic and acidic residues" evidence="1">
    <location>
        <begin position="78"/>
        <end position="88"/>
    </location>
</feature>
<comment type="caution">
    <text evidence="3">The sequence shown here is derived from an EMBL/GenBank/DDBJ whole genome shotgun (WGS) entry which is preliminary data.</text>
</comment>
<keyword evidence="2" id="KW-0472">Membrane</keyword>
<keyword evidence="2" id="KW-1133">Transmembrane helix</keyword>
<accession>A0A8J5KLM2</accession>
<feature type="transmembrane region" description="Helical" evidence="2">
    <location>
        <begin position="134"/>
        <end position="151"/>
    </location>
</feature>
<feature type="compositionally biased region" description="Basic and acidic residues" evidence="1">
    <location>
        <begin position="262"/>
        <end position="273"/>
    </location>
</feature>
<sequence length="313" mass="34877">MIRCDLLSSPPPPLPSSNPNPSSLHRNPTLVLCPKLSSPISRCGARRSSSFCQVTGGDGGGSSSGDENAEPIRAGRFKFRDGSRRGGDQDEGNPWRSKKRRWWSDDSQIDVDEDFEDFDDDPTDPWDMIWIFKVFKSYGYFLPAIIVSMLLTTGPKAFLLALALPLGQSAISLAIDKVWGKAEDGPRTKTKARKREFTRSNWGFGRRWQDQGSEDEEGNNGYQSWVSADTGVTGATTSGTSLGGWDELDIHGRGNTNGYARRQREGPSKKDLSQFKPTRKGKLSKRGRYKDEPLLLRLLIAIFPFLASWTRIL</sequence>
<dbReference type="AlphaFoldDB" id="A0A8J5KLM2"/>
<feature type="region of interest" description="Disordered" evidence="1">
    <location>
        <begin position="1"/>
        <end position="99"/>
    </location>
</feature>
<dbReference type="PANTHER" id="PTHR35719:SF5">
    <property type="entry name" value="T6K12.7 PROTEIN"/>
    <property type="match status" value="1"/>
</dbReference>
<organism evidence="3 4">
    <name type="scientific">Zingiber officinale</name>
    <name type="common">Ginger</name>
    <name type="synonym">Amomum zingiber</name>
    <dbReference type="NCBI Taxonomy" id="94328"/>
    <lineage>
        <taxon>Eukaryota</taxon>
        <taxon>Viridiplantae</taxon>
        <taxon>Streptophyta</taxon>
        <taxon>Embryophyta</taxon>
        <taxon>Tracheophyta</taxon>
        <taxon>Spermatophyta</taxon>
        <taxon>Magnoliopsida</taxon>
        <taxon>Liliopsida</taxon>
        <taxon>Zingiberales</taxon>
        <taxon>Zingiberaceae</taxon>
        <taxon>Zingiber</taxon>
    </lineage>
</organism>
<evidence type="ECO:0000313" key="3">
    <source>
        <dbReference type="EMBL" id="KAG6481548.1"/>
    </source>
</evidence>
<dbReference type="Proteomes" id="UP000734854">
    <property type="component" value="Unassembled WGS sequence"/>
</dbReference>
<feature type="compositionally biased region" description="Pro residues" evidence="1">
    <location>
        <begin position="9"/>
        <end position="18"/>
    </location>
</feature>
<feature type="region of interest" description="Disordered" evidence="1">
    <location>
        <begin position="205"/>
        <end position="224"/>
    </location>
</feature>
<dbReference type="PANTHER" id="PTHR35719">
    <property type="entry name" value="OS01G0680600 PROTEIN"/>
    <property type="match status" value="1"/>
</dbReference>
<feature type="region of interest" description="Disordered" evidence="1">
    <location>
        <begin position="253"/>
        <end position="284"/>
    </location>
</feature>
<evidence type="ECO:0000313" key="4">
    <source>
        <dbReference type="Proteomes" id="UP000734854"/>
    </source>
</evidence>
<name>A0A8J5KLM2_ZINOF</name>
<gene>
    <name evidence="3" type="ORF">ZIOFF_058152</name>
</gene>
<keyword evidence="4" id="KW-1185">Reference proteome</keyword>
<feature type="transmembrane region" description="Helical" evidence="2">
    <location>
        <begin position="294"/>
        <end position="312"/>
    </location>
</feature>
<proteinExistence type="predicted"/>
<keyword evidence="2" id="KW-0812">Transmembrane</keyword>
<evidence type="ECO:0000256" key="2">
    <source>
        <dbReference type="SAM" id="Phobius"/>
    </source>
</evidence>
<reference evidence="3 4" key="1">
    <citation type="submission" date="2020-08" db="EMBL/GenBank/DDBJ databases">
        <title>Plant Genome Project.</title>
        <authorList>
            <person name="Zhang R.-G."/>
        </authorList>
    </citation>
    <scope>NUCLEOTIDE SEQUENCE [LARGE SCALE GENOMIC DNA]</scope>
    <source>
        <tissue evidence="3">Rhizome</tissue>
    </source>
</reference>
<evidence type="ECO:0000256" key="1">
    <source>
        <dbReference type="SAM" id="MobiDB-lite"/>
    </source>
</evidence>